<reference evidence="1 2" key="1">
    <citation type="journal article" date="2024" name="Science">
        <title>Giant polyketide synthase enzymes in the biosynthesis of giant marine polyether toxins.</title>
        <authorList>
            <person name="Fallon T.R."/>
            <person name="Shende V.V."/>
            <person name="Wierzbicki I.H."/>
            <person name="Pendleton A.L."/>
            <person name="Watervoot N.F."/>
            <person name="Auber R.P."/>
            <person name="Gonzalez D.J."/>
            <person name="Wisecaver J.H."/>
            <person name="Moore B.S."/>
        </authorList>
    </citation>
    <scope>NUCLEOTIDE SEQUENCE [LARGE SCALE GENOMIC DNA]</scope>
    <source>
        <strain evidence="1 2">12B1</strain>
    </source>
</reference>
<dbReference type="Proteomes" id="UP001515480">
    <property type="component" value="Unassembled WGS sequence"/>
</dbReference>
<name>A0AB34JGY3_PRYPA</name>
<dbReference type="EMBL" id="JBGBPQ010000007">
    <property type="protein sequence ID" value="KAL1521265.1"/>
    <property type="molecule type" value="Genomic_DNA"/>
</dbReference>
<dbReference type="AlphaFoldDB" id="A0AB34JGY3"/>
<gene>
    <name evidence="1" type="ORF">AB1Y20_020934</name>
</gene>
<evidence type="ECO:0000313" key="1">
    <source>
        <dbReference type="EMBL" id="KAL1521265.1"/>
    </source>
</evidence>
<sequence>MASALPVASSMRDLTGDAVLAEVQRIVARYGPDHAFNLVCGRRCHGKLCHGAVLAQLFQQVADSSEALPFPKELKPIRCLRSWQTCRSSCTS</sequence>
<evidence type="ECO:0000313" key="2">
    <source>
        <dbReference type="Proteomes" id="UP001515480"/>
    </source>
</evidence>
<organism evidence="1 2">
    <name type="scientific">Prymnesium parvum</name>
    <name type="common">Toxic golden alga</name>
    <dbReference type="NCBI Taxonomy" id="97485"/>
    <lineage>
        <taxon>Eukaryota</taxon>
        <taxon>Haptista</taxon>
        <taxon>Haptophyta</taxon>
        <taxon>Prymnesiophyceae</taxon>
        <taxon>Prymnesiales</taxon>
        <taxon>Prymnesiaceae</taxon>
        <taxon>Prymnesium</taxon>
    </lineage>
</organism>
<accession>A0AB34JGY3</accession>
<proteinExistence type="predicted"/>
<protein>
    <submittedName>
        <fullName evidence="1">Uncharacterized protein</fullName>
    </submittedName>
</protein>
<comment type="caution">
    <text evidence="1">The sequence shown here is derived from an EMBL/GenBank/DDBJ whole genome shotgun (WGS) entry which is preliminary data.</text>
</comment>
<keyword evidence="2" id="KW-1185">Reference proteome</keyword>